<accession>A0A7J6H925</accession>
<dbReference type="AlphaFoldDB" id="A0A7J6H925"/>
<dbReference type="EMBL" id="JAATIP010000021">
    <property type="protein sequence ID" value="KAF4391764.1"/>
    <property type="molecule type" value="Genomic_DNA"/>
</dbReference>
<evidence type="ECO:0000313" key="1">
    <source>
        <dbReference type="EMBL" id="KAF4391764.1"/>
    </source>
</evidence>
<protein>
    <submittedName>
        <fullName evidence="1">Uncharacterized protein</fullName>
    </submittedName>
</protein>
<reference evidence="1 2" key="1">
    <citation type="journal article" date="2020" name="bioRxiv">
        <title>Sequence and annotation of 42 cannabis genomes reveals extensive copy number variation in cannabinoid synthesis and pathogen resistance genes.</title>
        <authorList>
            <person name="Mckernan K.J."/>
            <person name="Helbert Y."/>
            <person name="Kane L.T."/>
            <person name="Ebling H."/>
            <person name="Zhang L."/>
            <person name="Liu B."/>
            <person name="Eaton Z."/>
            <person name="Mclaughlin S."/>
            <person name="Kingan S."/>
            <person name="Baybayan P."/>
            <person name="Concepcion G."/>
            <person name="Jordan M."/>
            <person name="Riva A."/>
            <person name="Barbazuk W."/>
            <person name="Harkins T."/>
        </authorList>
    </citation>
    <scope>NUCLEOTIDE SEQUENCE [LARGE SCALE GENOMIC DNA]</scope>
    <source>
        <strain evidence="2">cv. Jamaican Lion 4</strain>
        <tissue evidence="1">Leaf</tissue>
    </source>
</reference>
<gene>
    <name evidence="1" type="ORF">F8388_017359</name>
</gene>
<organism evidence="1 2">
    <name type="scientific">Cannabis sativa</name>
    <name type="common">Hemp</name>
    <name type="synonym">Marijuana</name>
    <dbReference type="NCBI Taxonomy" id="3483"/>
    <lineage>
        <taxon>Eukaryota</taxon>
        <taxon>Viridiplantae</taxon>
        <taxon>Streptophyta</taxon>
        <taxon>Embryophyta</taxon>
        <taxon>Tracheophyta</taxon>
        <taxon>Spermatophyta</taxon>
        <taxon>Magnoliopsida</taxon>
        <taxon>eudicotyledons</taxon>
        <taxon>Gunneridae</taxon>
        <taxon>Pentapetalae</taxon>
        <taxon>rosids</taxon>
        <taxon>fabids</taxon>
        <taxon>Rosales</taxon>
        <taxon>Cannabaceae</taxon>
        <taxon>Cannabis</taxon>
    </lineage>
</organism>
<evidence type="ECO:0000313" key="2">
    <source>
        <dbReference type="Proteomes" id="UP000525078"/>
    </source>
</evidence>
<comment type="caution">
    <text evidence="1">The sequence shown here is derived from an EMBL/GenBank/DDBJ whole genome shotgun (WGS) entry which is preliminary data.</text>
</comment>
<name>A0A7J6H925_CANSA</name>
<sequence length="58" mass="6828">MLVLESFIWSSGGIMFRKTLKAYLVLNHPSPQIQVTTTCNLQPMIFQRSHQWFLPTYK</sequence>
<proteinExistence type="predicted"/>
<dbReference type="Proteomes" id="UP000525078">
    <property type="component" value="Unassembled WGS sequence"/>
</dbReference>